<evidence type="ECO:0000313" key="2">
    <source>
        <dbReference type="EMBL" id="QNN30782.1"/>
    </source>
</evidence>
<dbReference type="EMBL" id="MT792736">
    <property type="protein sequence ID" value="QNN30782.1"/>
    <property type="molecule type" value="Genomic_DNA"/>
</dbReference>
<sequence>MAEEPIPLDSVIIINDDDDDVVEEVRTIPSHSEASSSNGREARPLGPDDIGVISFKLPYIIDPLSRHDFDIDRVEALVQMDLTRAVLSSIGEESDDHGRNIEFDRLLEDIWADVEVRHCGAANGYWDNSYENGHMMECIIHVSAPNCHSSLMDCLLYVSSRLFRFGRRGGRMGRYHSVSHGIRVEYMDCMRHIVNTLFCVPNKNEN</sequence>
<dbReference type="Proteomes" id="UP000138880">
    <property type="component" value="Segment"/>
</dbReference>
<evidence type="ECO:0000313" key="1">
    <source>
        <dbReference type="EMBL" id="ALF39460.1"/>
    </source>
</evidence>
<evidence type="ECO:0000313" key="4">
    <source>
        <dbReference type="Proteomes" id="UP000516061"/>
    </source>
</evidence>
<dbReference type="EMBL" id="KR135164">
    <property type="protein sequence ID" value="ALF39460.1"/>
    <property type="molecule type" value="Genomic_DNA"/>
</dbReference>
<dbReference type="Proteomes" id="UP000516061">
    <property type="component" value="Segment"/>
</dbReference>
<evidence type="ECO:0000313" key="3">
    <source>
        <dbReference type="Proteomes" id="UP000138880"/>
    </source>
</evidence>
<reference evidence="2 4" key="2">
    <citation type="submission" date="2020-07" db="EMBL/GenBank/DDBJ databases">
        <authorList>
            <person name="Huang X."/>
        </authorList>
    </citation>
    <scope>NUCLEOTIDE SEQUENCE [LARGE SCALE GENOMIC DNA]</scope>
    <source>
        <strain evidence="2">HF-AH-2020</strain>
    </source>
</reference>
<proteinExistence type="predicted"/>
<name>A0A0N9E6M4_9ADEN</name>
<reference evidence="1 3" key="1">
    <citation type="submission" date="2015-04" db="EMBL/GenBank/DDBJ databases">
        <title>Emerging duck adenovirus 2 in Guangdong,China,2014.</title>
        <authorList>
            <person name="Zhang X."/>
            <person name="Zhou Z."/>
            <person name="Xie Q."/>
        </authorList>
    </citation>
    <scope>NUCLEOTIDE SEQUENCE [LARGE SCALE GENOMIC DNA]</scope>
    <source>
        <strain evidence="1">CH-GD-12-2014</strain>
    </source>
</reference>
<organism evidence="1 3">
    <name type="scientific">Duck adenovirus 2</name>
    <dbReference type="NCBI Taxonomy" id="1520006"/>
    <lineage>
        <taxon>Viruses</taxon>
        <taxon>Varidnaviria</taxon>
        <taxon>Bamfordvirae</taxon>
        <taxon>Preplasmiviricota</taxon>
        <taxon>Polisuviricotina</taxon>
        <taxon>Pharingeaviricetes</taxon>
        <taxon>Rowavirales</taxon>
        <taxon>Adenoviridae</taxon>
        <taxon>Aviadenovirus</taxon>
        <taxon>Aviadenovirus anatis</taxon>
        <taxon>Duck aviadenovirus B</taxon>
    </lineage>
</organism>
<protein>
    <submittedName>
        <fullName evidence="1">ORF53</fullName>
    </submittedName>
</protein>
<accession>A0A0N9E6M4</accession>